<gene>
    <name evidence="11" type="primary">RvY_11799-1</name>
    <name evidence="11" type="synonym">RvY_11799.1</name>
    <name evidence="11" type="ORF">RvY_11799</name>
</gene>
<comment type="caution">
    <text evidence="11">The sequence shown here is derived from an EMBL/GenBank/DDBJ whole genome shotgun (WGS) entry which is preliminary data.</text>
</comment>
<dbReference type="OrthoDB" id="5961208at2759"/>
<accession>A0A1D1VLL2</accession>
<feature type="compositionally biased region" description="Polar residues" evidence="8">
    <location>
        <begin position="204"/>
        <end position="216"/>
    </location>
</feature>
<dbReference type="GO" id="GO:0005886">
    <property type="term" value="C:plasma membrane"/>
    <property type="evidence" value="ECO:0007669"/>
    <property type="project" value="TreeGrafter"/>
</dbReference>
<evidence type="ECO:0000313" key="12">
    <source>
        <dbReference type="Proteomes" id="UP000186922"/>
    </source>
</evidence>
<keyword evidence="2 9" id="KW-0812">Transmembrane</keyword>
<feature type="transmembrane region" description="Helical" evidence="9">
    <location>
        <begin position="120"/>
        <end position="141"/>
    </location>
</feature>
<organism evidence="11 12">
    <name type="scientific">Ramazzottius varieornatus</name>
    <name type="common">Water bear</name>
    <name type="synonym">Tardigrade</name>
    <dbReference type="NCBI Taxonomy" id="947166"/>
    <lineage>
        <taxon>Eukaryota</taxon>
        <taxon>Metazoa</taxon>
        <taxon>Ecdysozoa</taxon>
        <taxon>Tardigrada</taxon>
        <taxon>Eutardigrada</taxon>
        <taxon>Parachela</taxon>
        <taxon>Hypsibioidea</taxon>
        <taxon>Ramazzottiidae</taxon>
        <taxon>Ramazzottius</taxon>
    </lineage>
</organism>
<dbReference type="Gene3D" id="1.20.1070.10">
    <property type="entry name" value="Rhodopsin 7-helix transmembrane proteins"/>
    <property type="match status" value="1"/>
</dbReference>
<dbReference type="CDD" id="cd00637">
    <property type="entry name" value="7tm_classA_rhodopsin-like"/>
    <property type="match status" value="1"/>
</dbReference>
<evidence type="ECO:0000256" key="6">
    <source>
        <dbReference type="ARBA" id="ARBA00023170"/>
    </source>
</evidence>
<feature type="domain" description="G-protein coupled receptors family 1 profile" evidence="10">
    <location>
        <begin position="16"/>
        <end position="313"/>
    </location>
</feature>
<evidence type="ECO:0000256" key="4">
    <source>
        <dbReference type="ARBA" id="ARBA00023040"/>
    </source>
</evidence>
<keyword evidence="7" id="KW-0807">Transducer</keyword>
<dbReference type="EMBL" id="BDGG01000006">
    <property type="protein sequence ID" value="GAV01023.1"/>
    <property type="molecule type" value="Genomic_DNA"/>
</dbReference>
<dbReference type="Pfam" id="PF00001">
    <property type="entry name" value="7tm_1"/>
    <property type="match status" value="1"/>
</dbReference>
<dbReference type="InterPro" id="IPR000276">
    <property type="entry name" value="GPCR_Rhodpsn"/>
</dbReference>
<feature type="transmembrane region" description="Helical" evidence="9">
    <location>
        <begin position="86"/>
        <end position="108"/>
    </location>
</feature>
<comment type="subcellular location">
    <subcellularLocation>
        <location evidence="1">Membrane</location>
        <topology evidence="1">Multi-pass membrane protein</topology>
    </subcellularLocation>
</comment>
<name>A0A1D1VLL2_RAMVA</name>
<evidence type="ECO:0000256" key="8">
    <source>
        <dbReference type="SAM" id="MobiDB-lite"/>
    </source>
</evidence>
<feature type="compositionally biased region" description="Basic and acidic residues" evidence="8">
    <location>
        <begin position="217"/>
        <end position="233"/>
    </location>
</feature>
<feature type="transmembrane region" description="Helical" evidence="9">
    <location>
        <begin position="34"/>
        <end position="53"/>
    </location>
</feature>
<dbReference type="PANTHER" id="PTHR24243">
    <property type="entry name" value="G-PROTEIN COUPLED RECEPTOR"/>
    <property type="match status" value="1"/>
</dbReference>
<keyword evidence="6" id="KW-0675">Receptor</keyword>
<evidence type="ECO:0000313" key="11">
    <source>
        <dbReference type="EMBL" id="GAV01023.1"/>
    </source>
</evidence>
<evidence type="ECO:0000256" key="7">
    <source>
        <dbReference type="ARBA" id="ARBA00023224"/>
    </source>
</evidence>
<feature type="transmembrane region" description="Helical" evidence="9">
    <location>
        <begin position="261"/>
        <end position="282"/>
    </location>
</feature>
<evidence type="ECO:0000256" key="1">
    <source>
        <dbReference type="ARBA" id="ARBA00004141"/>
    </source>
</evidence>
<sequence length="338" mass="38326">MTDTRTRTVTQEALVTNGLLVYLFARYRSVRTPFNVYAVNLCLSNLGYLSFLYPTSLYNEWRPTSSPPSKAFCVFHRFTIHGFRPVIVHTHLLVALNRLWALAAPVSYRNYHRSDSLLRPSLICLSIWLYVELFILPGIVIDALSPPSLYETVHCSANSCGPNWYLNTGLFLIYDAPLVLFLLIYPVIFAIIFSTSRLRPGHVSSIQHPTNQTENTATHDGDNHTLRPTSHGEHPVPVTAVTTNSKASCFGRLAHQSGRQFMMLTLLTFNVVISLFPAQLYYTLITFGLNPSGMFAVVGTLYALGCIFDPILFFISVTTFKEAFRQMFRLHQQPRRYC</sequence>
<dbReference type="GO" id="GO:0004930">
    <property type="term" value="F:G protein-coupled receptor activity"/>
    <property type="evidence" value="ECO:0007669"/>
    <property type="project" value="UniProtKB-KW"/>
</dbReference>
<evidence type="ECO:0000259" key="10">
    <source>
        <dbReference type="PROSITE" id="PS50262"/>
    </source>
</evidence>
<keyword evidence="5 9" id="KW-0472">Membrane</keyword>
<dbReference type="PROSITE" id="PS50262">
    <property type="entry name" value="G_PROTEIN_RECEP_F1_2"/>
    <property type="match status" value="1"/>
</dbReference>
<feature type="region of interest" description="Disordered" evidence="8">
    <location>
        <begin position="204"/>
        <end position="233"/>
    </location>
</feature>
<keyword evidence="3 9" id="KW-1133">Transmembrane helix</keyword>
<evidence type="ECO:0000256" key="5">
    <source>
        <dbReference type="ARBA" id="ARBA00023136"/>
    </source>
</evidence>
<feature type="transmembrane region" description="Helical" evidence="9">
    <location>
        <begin position="171"/>
        <end position="193"/>
    </location>
</feature>
<evidence type="ECO:0000256" key="9">
    <source>
        <dbReference type="SAM" id="Phobius"/>
    </source>
</evidence>
<evidence type="ECO:0000256" key="3">
    <source>
        <dbReference type="ARBA" id="ARBA00022989"/>
    </source>
</evidence>
<dbReference type="SUPFAM" id="SSF81321">
    <property type="entry name" value="Family A G protein-coupled receptor-like"/>
    <property type="match status" value="1"/>
</dbReference>
<dbReference type="InterPro" id="IPR017452">
    <property type="entry name" value="GPCR_Rhodpsn_7TM"/>
</dbReference>
<dbReference type="AlphaFoldDB" id="A0A1D1VLL2"/>
<reference evidence="11 12" key="1">
    <citation type="journal article" date="2016" name="Nat. Commun.">
        <title>Extremotolerant tardigrade genome and improved radiotolerance of human cultured cells by tardigrade-unique protein.</title>
        <authorList>
            <person name="Hashimoto T."/>
            <person name="Horikawa D.D."/>
            <person name="Saito Y."/>
            <person name="Kuwahara H."/>
            <person name="Kozuka-Hata H."/>
            <person name="Shin-I T."/>
            <person name="Minakuchi Y."/>
            <person name="Ohishi K."/>
            <person name="Motoyama A."/>
            <person name="Aizu T."/>
            <person name="Enomoto A."/>
            <person name="Kondo K."/>
            <person name="Tanaka S."/>
            <person name="Hara Y."/>
            <person name="Koshikawa S."/>
            <person name="Sagara H."/>
            <person name="Miura T."/>
            <person name="Yokobori S."/>
            <person name="Miyagawa K."/>
            <person name="Suzuki Y."/>
            <person name="Kubo T."/>
            <person name="Oyama M."/>
            <person name="Kohara Y."/>
            <person name="Fujiyama A."/>
            <person name="Arakawa K."/>
            <person name="Katayama T."/>
            <person name="Toyoda A."/>
            <person name="Kunieda T."/>
        </authorList>
    </citation>
    <scope>NUCLEOTIDE SEQUENCE [LARGE SCALE GENOMIC DNA]</scope>
    <source>
        <strain evidence="11 12">YOKOZUNA-1</strain>
    </source>
</reference>
<dbReference type="PANTHER" id="PTHR24243:SF233">
    <property type="entry name" value="THYROTROPIN-RELEASING HORMONE RECEPTOR"/>
    <property type="match status" value="1"/>
</dbReference>
<protein>
    <recommendedName>
        <fullName evidence="10">G-protein coupled receptors family 1 profile domain-containing protein</fullName>
    </recommendedName>
</protein>
<keyword evidence="4" id="KW-0297">G-protein coupled receptor</keyword>
<dbReference type="Proteomes" id="UP000186922">
    <property type="component" value="Unassembled WGS sequence"/>
</dbReference>
<keyword evidence="12" id="KW-1185">Reference proteome</keyword>
<proteinExistence type="predicted"/>
<feature type="transmembrane region" description="Helical" evidence="9">
    <location>
        <begin position="294"/>
        <end position="320"/>
    </location>
</feature>
<evidence type="ECO:0000256" key="2">
    <source>
        <dbReference type="ARBA" id="ARBA00022692"/>
    </source>
</evidence>